<gene>
    <name evidence="1" type="ORF">SAMN05660299_00608</name>
</gene>
<dbReference type="AlphaFoldDB" id="A0A1G9S2X1"/>
<dbReference type="Proteomes" id="UP000199309">
    <property type="component" value="Unassembled WGS sequence"/>
</dbReference>
<protein>
    <submittedName>
        <fullName evidence="1">Uncharacterized protein</fullName>
    </submittedName>
</protein>
<dbReference type="EMBL" id="FNHQ01000004">
    <property type="protein sequence ID" value="SDM29617.1"/>
    <property type="molecule type" value="Genomic_DNA"/>
</dbReference>
<evidence type="ECO:0000313" key="1">
    <source>
        <dbReference type="EMBL" id="SDM29617.1"/>
    </source>
</evidence>
<reference evidence="1 2" key="1">
    <citation type="submission" date="2016-10" db="EMBL/GenBank/DDBJ databases">
        <authorList>
            <person name="de Groot N.N."/>
        </authorList>
    </citation>
    <scope>NUCLEOTIDE SEQUENCE [LARGE SCALE GENOMIC DNA]</scope>
    <source>
        <strain evidence="1 2">DSM 16981</strain>
    </source>
</reference>
<keyword evidence="2" id="KW-1185">Reference proteome</keyword>
<accession>A0A1G9S2X1</accession>
<proteinExistence type="predicted"/>
<dbReference type="STRING" id="349095.SAMN05660299_00608"/>
<dbReference type="RefSeq" id="WP_091648036.1">
    <property type="nucleotide sequence ID" value="NZ_JANSUA010000001.1"/>
</dbReference>
<organism evidence="1 2">
    <name type="scientific">Megasphaera paucivorans</name>
    <dbReference type="NCBI Taxonomy" id="349095"/>
    <lineage>
        <taxon>Bacteria</taxon>
        <taxon>Bacillati</taxon>
        <taxon>Bacillota</taxon>
        <taxon>Negativicutes</taxon>
        <taxon>Veillonellales</taxon>
        <taxon>Veillonellaceae</taxon>
        <taxon>Megasphaera</taxon>
    </lineage>
</organism>
<sequence length="132" mass="14247">MGGYGEFKEGAVFNPAYATPFVNTAIHSHDLTGVATGFASVDGTFGKAGARCIYYNGFSGQEAVAQNLSHIWGGYMKYTFSPAATLLGDYQKVYKEQAAMTDENAGLWGALLTYGTTDMGKMGTWDAWIEIR</sequence>
<name>A0A1G9S2X1_9FIRM</name>
<evidence type="ECO:0000313" key="2">
    <source>
        <dbReference type="Proteomes" id="UP000199309"/>
    </source>
</evidence>